<keyword evidence="1" id="KW-1133">Transmembrane helix</keyword>
<evidence type="ECO:0000313" key="3">
    <source>
        <dbReference type="Proteomes" id="UP000190166"/>
    </source>
</evidence>
<evidence type="ECO:0000313" key="2">
    <source>
        <dbReference type="EMBL" id="SKD09068.1"/>
    </source>
</evidence>
<keyword evidence="1" id="KW-0812">Transmembrane</keyword>
<feature type="transmembrane region" description="Helical" evidence="1">
    <location>
        <begin position="64"/>
        <end position="89"/>
    </location>
</feature>
<evidence type="ECO:0000256" key="1">
    <source>
        <dbReference type="SAM" id="Phobius"/>
    </source>
</evidence>
<protein>
    <submittedName>
        <fullName evidence="2">Uncharacterized protein</fullName>
    </submittedName>
</protein>
<gene>
    <name evidence="2" type="ORF">SAMN05660461_4947</name>
</gene>
<proteinExistence type="predicted"/>
<organism evidence="2 3">
    <name type="scientific">Chitinophaga ginsengisegetis</name>
    <dbReference type="NCBI Taxonomy" id="393003"/>
    <lineage>
        <taxon>Bacteria</taxon>
        <taxon>Pseudomonadati</taxon>
        <taxon>Bacteroidota</taxon>
        <taxon>Chitinophagia</taxon>
        <taxon>Chitinophagales</taxon>
        <taxon>Chitinophagaceae</taxon>
        <taxon>Chitinophaga</taxon>
    </lineage>
</organism>
<sequence>MTNIPIDYLQIVLQENIPLSDEEIAHIDKQRREFFKNTTGILMAGTLLIMAIAYYFIQNELINFRYYVLFVFAGFAMFSFFYLIVWLTFRNFKKNWEKDIRHGKNKLSSVIISRHKTENDEYMLTFAGRHKGEKFRIPVKKADYYRYETGAKARVTYLKYSKEALELSNL</sequence>
<accession>A0A1T5P9M4</accession>
<keyword evidence="1" id="KW-0472">Membrane</keyword>
<feature type="transmembrane region" description="Helical" evidence="1">
    <location>
        <begin position="39"/>
        <end position="58"/>
    </location>
</feature>
<dbReference type="RefSeq" id="WP_079472212.1">
    <property type="nucleotide sequence ID" value="NZ_FUZZ01000004.1"/>
</dbReference>
<dbReference type="AlphaFoldDB" id="A0A1T5P9M4"/>
<dbReference type="Proteomes" id="UP000190166">
    <property type="component" value="Unassembled WGS sequence"/>
</dbReference>
<name>A0A1T5P9M4_9BACT</name>
<reference evidence="3" key="1">
    <citation type="submission" date="2017-02" db="EMBL/GenBank/DDBJ databases">
        <authorList>
            <person name="Varghese N."/>
            <person name="Submissions S."/>
        </authorList>
    </citation>
    <scope>NUCLEOTIDE SEQUENCE [LARGE SCALE GENOMIC DNA]</scope>
    <source>
        <strain evidence="3">DSM 18108</strain>
    </source>
</reference>
<dbReference type="EMBL" id="FUZZ01000004">
    <property type="protein sequence ID" value="SKD09068.1"/>
    <property type="molecule type" value="Genomic_DNA"/>
</dbReference>
<keyword evidence="3" id="KW-1185">Reference proteome</keyword>